<dbReference type="RefSeq" id="WP_271632760.1">
    <property type="nucleotide sequence ID" value="NZ_CP094970.1"/>
</dbReference>
<feature type="transmembrane region" description="Helical" evidence="1">
    <location>
        <begin position="148"/>
        <end position="167"/>
    </location>
</feature>
<feature type="transmembrane region" description="Helical" evidence="1">
    <location>
        <begin position="584"/>
        <end position="605"/>
    </location>
</feature>
<feature type="transmembrane region" description="Helical" evidence="1">
    <location>
        <begin position="239"/>
        <end position="258"/>
    </location>
</feature>
<reference evidence="2" key="1">
    <citation type="submission" date="2022-01" db="EMBL/GenBank/DDBJ databases">
        <title>Nocardioidaceae gen. sp. A5X3R13.</title>
        <authorList>
            <person name="Lopez Marin M.A."/>
            <person name="Uhlik O."/>
        </authorList>
    </citation>
    <scope>NUCLEOTIDE SEQUENCE</scope>
    <source>
        <strain evidence="2">A5X3R13</strain>
    </source>
</reference>
<evidence type="ECO:0000313" key="3">
    <source>
        <dbReference type="Proteomes" id="UP001164390"/>
    </source>
</evidence>
<organism evidence="2 3">
    <name type="scientific">Solicola gregarius</name>
    <dbReference type="NCBI Taxonomy" id="2908642"/>
    <lineage>
        <taxon>Bacteria</taxon>
        <taxon>Bacillati</taxon>
        <taxon>Actinomycetota</taxon>
        <taxon>Actinomycetes</taxon>
        <taxon>Propionibacteriales</taxon>
        <taxon>Nocardioidaceae</taxon>
        <taxon>Solicola</taxon>
    </lineage>
</organism>
<feature type="transmembrane region" description="Helical" evidence="1">
    <location>
        <begin position="116"/>
        <end position="136"/>
    </location>
</feature>
<dbReference type="AlphaFoldDB" id="A0AA46TGG7"/>
<gene>
    <name evidence="2" type="ORF">L0C25_16340</name>
</gene>
<proteinExistence type="predicted"/>
<protein>
    <submittedName>
        <fullName evidence="2">Uncharacterized protein</fullName>
    </submittedName>
</protein>
<evidence type="ECO:0000256" key="1">
    <source>
        <dbReference type="SAM" id="Phobius"/>
    </source>
</evidence>
<feature type="transmembrane region" description="Helical" evidence="1">
    <location>
        <begin position="355"/>
        <end position="371"/>
    </location>
</feature>
<keyword evidence="1" id="KW-0472">Membrane</keyword>
<sequence length="776" mass="83604">MSASGLSQTYRNPDVGPERDAPMGLAARALVAGCWLTVAAAVVAVPVAVGVDAVPAFVYLLTWVASTTVPGVLVWRALAAPSSLAEEIGFGNVTGIALLLLAWVPAVLIGDATLTWWWPVTALVAFLAVPSLRRCWRPHRSLAHRTPLAWHCATALVCVVAVGYFYVTELRMRPLPGSGDTRVHPDLWFQQSLVNQLEHTLDVQQPQVVGEAMRYHWFANADAATTAQLSGVPSMTVTFVLWFVVLGVTMVLAAAAFARRLMGDDGTAGRYWWVGPAGALFVAGVPVVLLLGEPRQLAITSGFMAVSPSGVLGLVVMLGLSGAIIELLRGVGGRGTWALVVLLMALSVGTKPSNLPIAIAALVAVALVQYVRTRRLPMATVALVVVALVMIGASSFKLLGGSSGSAVVAFDTLQLDPAMKVAVDDNDGVFLVGTGVFGLYVWTQLPRLLGLLGIAYRRTRADIGIWWSSAVVFAGWCASWLVQQPGYSQRYFWRIVIVLAMITSVVVAVRVVVPLRARDLAGPLLTVGIAGLAVGAWVLQWPEVDVSDRATGPFDRFLPYGLALAVFAACVVGWRLAARTTNRAAVPLVTLALVFTLAAGAPAAVDDLRTPVGHAVADEPLPYEDRDLPRLVTEAEQDAGLWLRKHADDGSVVTNVYCVPTRYEHECQATAFWVNALSDLPMVLGGWAYTEADRGPTDREGLSYKRRPPPYPDRFGLSMAMIRDPDASVAQTLWSTYDARWIFADVRATEVSPRLARYADLVYRNDDVSIYRMHRP</sequence>
<name>A0AA46TGG7_9ACTN</name>
<feature type="transmembrane region" description="Helical" evidence="1">
    <location>
        <begin position="270"/>
        <end position="291"/>
    </location>
</feature>
<keyword evidence="1" id="KW-0812">Transmembrane</keyword>
<dbReference type="EMBL" id="CP094970">
    <property type="protein sequence ID" value="UYM04103.1"/>
    <property type="molecule type" value="Genomic_DNA"/>
</dbReference>
<feature type="transmembrane region" description="Helical" evidence="1">
    <location>
        <begin position="331"/>
        <end position="349"/>
    </location>
</feature>
<feature type="transmembrane region" description="Helical" evidence="1">
    <location>
        <begin position="463"/>
        <end position="481"/>
    </location>
</feature>
<evidence type="ECO:0000313" key="2">
    <source>
        <dbReference type="EMBL" id="UYM04103.1"/>
    </source>
</evidence>
<feature type="transmembrane region" description="Helical" evidence="1">
    <location>
        <begin position="493"/>
        <end position="513"/>
    </location>
</feature>
<keyword evidence="1" id="KW-1133">Transmembrane helix</keyword>
<feature type="transmembrane region" description="Helical" evidence="1">
    <location>
        <begin position="29"/>
        <end position="51"/>
    </location>
</feature>
<feature type="transmembrane region" description="Helical" evidence="1">
    <location>
        <begin position="429"/>
        <end position="456"/>
    </location>
</feature>
<dbReference type="Proteomes" id="UP001164390">
    <property type="component" value="Chromosome"/>
</dbReference>
<feature type="transmembrane region" description="Helical" evidence="1">
    <location>
        <begin position="520"/>
        <end position="538"/>
    </location>
</feature>
<dbReference type="KEGG" id="sgrg:L0C25_16340"/>
<accession>A0AA46TGG7</accession>
<keyword evidence="3" id="KW-1185">Reference proteome</keyword>
<feature type="transmembrane region" description="Helical" evidence="1">
    <location>
        <begin position="558"/>
        <end position="577"/>
    </location>
</feature>
<feature type="transmembrane region" description="Helical" evidence="1">
    <location>
        <begin position="378"/>
        <end position="396"/>
    </location>
</feature>
<feature type="transmembrane region" description="Helical" evidence="1">
    <location>
        <begin position="90"/>
        <end position="110"/>
    </location>
</feature>
<feature type="transmembrane region" description="Helical" evidence="1">
    <location>
        <begin position="297"/>
        <end position="319"/>
    </location>
</feature>
<feature type="transmembrane region" description="Helical" evidence="1">
    <location>
        <begin position="57"/>
        <end position="78"/>
    </location>
</feature>